<sequence>MGRPYTEEERAELKLRIKETASKMFMHQGFKDFRIQELTKQVGISLGGFYTFYKDKEALYEEILRDEKNRIRKKIIMIIKEENQTPKDFFTDLANVLIDKTNTNKFYTNEYSSLLETLVWNDDPVTAEDNLHFIQQIRKVWINKGITISASDEELASAVATLAILCTNKDKIGAGFQSWYQVIEKMLLEHL</sequence>
<keyword evidence="5" id="KW-1185">Reference proteome</keyword>
<evidence type="ECO:0000259" key="3">
    <source>
        <dbReference type="PROSITE" id="PS50977"/>
    </source>
</evidence>
<feature type="domain" description="HTH tetR-type" evidence="3">
    <location>
        <begin position="11"/>
        <end position="71"/>
    </location>
</feature>
<evidence type="ECO:0000256" key="2">
    <source>
        <dbReference type="PROSITE-ProRule" id="PRU00335"/>
    </source>
</evidence>
<gene>
    <name evidence="4" type="ORF">SAMN02745136_03941</name>
</gene>
<evidence type="ECO:0000313" key="4">
    <source>
        <dbReference type="EMBL" id="SHL04438.1"/>
    </source>
</evidence>
<dbReference type="Pfam" id="PF00440">
    <property type="entry name" value="TetR_N"/>
    <property type="match status" value="1"/>
</dbReference>
<feature type="DNA-binding region" description="H-T-H motif" evidence="2">
    <location>
        <begin position="34"/>
        <end position="53"/>
    </location>
</feature>
<dbReference type="SUPFAM" id="SSF46689">
    <property type="entry name" value="Homeodomain-like"/>
    <property type="match status" value="1"/>
</dbReference>
<protein>
    <submittedName>
        <fullName evidence="4">Transcriptional regulator, TetR family</fullName>
    </submittedName>
</protein>
<dbReference type="InterPro" id="IPR001647">
    <property type="entry name" value="HTH_TetR"/>
</dbReference>
<dbReference type="Proteomes" id="UP000184386">
    <property type="component" value="Unassembled WGS sequence"/>
</dbReference>
<dbReference type="InterPro" id="IPR009057">
    <property type="entry name" value="Homeodomain-like_sf"/>
</dbReference>
<dbReference type="EMBL" id="FRAC01000022">
    <property type="protein sequence ID" value="SHL04438.1"/>
    <property type="molecule type" value="Genomic_DNA"/>
</dbReference>
<reference evidence="4 5" key="1">
    <citation type="submission" date="2016-11" db="EMBL/GenBank/DDBJ databases">
        <authorList>
            <person name="Jaros S."/>
            <person name="Januszkiewicz K."/>
            <person name="Wedrychowicz H."/>
        </authorList>
    </citation>
    <scope>NUCLEOTIDE SEQUENCE [LARGE SCALE GENOMIC DNA]</scope>
    <source>
        <strain evidence="4 5">DSM 15929</strain>
    </source>
</reference>
<organism evidence="4 5">
    <name type="scientific">Anaerocolumna jejuensis DSM 15929</name>
    <dbReference type="NCBI Taxonomy" id="1121322"/>
    <lineage>
        <taxon>Bacteria</taxon>
        <taxon>Bacillati</taxon>
        <taxon>Bacillota</taxon>
        <taxon>Clostridia</taxon>
        <taxon>Lachnospirales</taxon>
        <taxon>Lachnospiraceae</taxon>
        <taxon>Anaerocolumna</taxon>
    </lineage>
</organism>
<dbReference type="RefSeq" id="WP_073278569.1">
    <property type="nucleotide sequence ID" value="NZ_FRAC01000022.1"/>
</dbReference>
<dbReference type="PROSITE" id="PS50977">
    <property type="entry name" value="HTH_TETR_2"/>
    <property type="match status" value="1"/>
</dbReference>
<dbReference type="GO" id="GO:0003677">
    <property type="term" value="F:DNA binding"/>
    <property type="evidence" value="ECO:0007669"/>
    <property type="project" value="UniProtKB-UniRule"/>
</dbReference>
<dbReference type="Gene3D" id="1.10.357.10">
    <property type="entry name" value="Tetracycline Repressor, domain 2"/>
    <property type="match status" value="1"/>
</dbReference>
<evidence type="ECO:0000313" key="5">
    <source>
        <dbReference type="Proteomes" id="UP000184386"/>
    </source>
</evidence>
<dbReference type="PANTHER" id="PTHR43479">
    <property type="entry name" value="ACREF/ENVCD OPERON REPRESSOR-RELATED"/>
    <property type="match status" value="1"/>
</dbReference>
<dbReference type="PANTHER" id="PTHR43479:SF11">
    <property type="entry name" value="ACREF_ENVCD OPERON REPRESSOR-RELATED"/>
    <property type="match status" value="1"/>
</dbReference>
<accession>A0A1M6XEU5</accession>
<dbReference type="STRING" id="1121322.SAMN02745136_03941"/>
<dbReference type="OrthoDB" id="9812484at2"/>
<proteinExistence type="predicted"/>
<keyword evidence="1 2" id="KW-0238">DNA-binding</keyword>
<dbReference type="AlphaFoldDB" id="A0A1M6XEU5"/>
<dbReference type="InterPro" id="IPR050624">
    <property type="entry name" value="HTH-type_Tx_Regulator"/>
</dbReference>
<evidence type="ECO:0000256" key="1">
    <source>
        <dbReference type="ARBA" id="ARBA00023125"/>
    </source>
</evidence>
<name>A0A1M6XEU5_9FIRM</name>